<gene>
    <name evidence="4" type="ORF">AArcSt2_06895</name>
</gene>
<dbReference type="GO" id="GO:0016787">
    <property type="term" value="F:hydrolase activity"/>
    <property type="evidence" value="ECO:0007669"/>
    <property type="project" value="UniProtKB-KW"/>
</dbReference>
<protein>
    <submittedName>
        <fullName evidence="4">ADP-ribosylglycohydrolase family protein</fullName>
    </submittedName>
</protein>
<dbReference type="RefSeq" id="WP_250583528.1">
    <property type="nucleotide sequence ID" value="NZ_JAKRVX010000002.1"/>
</dbReference>
<feature type="binding site" evidence="3">
    <location>
        <position position="55"/>
    </location>
    <ligand>
        <name>Mg(2+)</name>
        <dbReference type="ChEBI" id="CHEBI:18420"/>
        <label>1</label>
    </ligand>
</feature>
<keyword evidence="3" id="KW-0479">Metal-binding</keyword>
<dbReference type="InterPro" id="IPR036705">
    <property type="entry name" value="Ribosyl_crysJ1_sf"/>
</dbReference>
<evidence type="ECO:0000313" key="5">
    <source>
        <dbReference type="Proteomes" id="UP001203207"/>
    </source>
</evidence>
<proteinExistence type="inferred from homology"/>
<name>A0AAE3FWK2_9EURY</name>
<reference evidence="4" key="2">
    <citation type="submission" date="2022-02" db="EMBL/GenBank/DDBJ databases">
        <authorList>
            <person name="Elcheninov A.G."/>
            <person name="Sorokin D.Y."/>
            <person name="Kublanov I.V."/>
        </authorList>
    </citation>
    <scope>NUCLEOTIDE SEQUENCE</scope>
    <source>
        <strain evidence="4">AArc-St2</strain>
    </source>
</reference>
<dbReference type="SUPFAM" id="SSF101478">
    <property type="entry name" value="ADP-ribosylglycohydrolase"/>
    <property type="match status" value="1"/>
</dbReference>
<feature type="binding site" evidence="3">
    <location>
        <position position="56"/>
    </location>
    <ligand>
        <name>Mg(2+)</name>
        <dbReference type="ChEBI" id="CHEBI:18420"/>
        <label>1</label>
    </ligand>
</feature>
<dbReference type="Proteomes" id="UP001203207">
    <property type="component" value="Unassembled WGS sequence"/>
</dbReference>
<dbReference type="PANTHER" id="PTHR16222:SF24">
    <property type="entry name" value="ADP-RIBOSYLHYDROLASE ARH3"/>
    <property type="match status" value="1"/>
</dbReference>
<evidence type="ECO:0000313" key="4">
    <source>
        <dbReference type="EMBL" id="MCL9816669.1"/>
    </source>
</evidence>
<dbReference type="EMBL" id="JAKRVX010000002">
    <property type="protein sequence ID" value="MCL9816669.1"/>
    <property type="molecule type" value="Genomic_DNA"/>
</dbReference>
<feature type="binding site" evidence="3">
    <location>
        <position position="261"/>
    </location>
    <ligand>
        <name>Mg(2+)</name>
        <dbReference type="ChEBI" id="CHEBI:18420"/>
        <label>1</label>
    </ligand>
</feature>
<dbReference type="Gene3D" id="1.10.4080.10">
    <property type="entry name" value="ADP-ribosylation/Crystallin J1"/>
    <property type="match status" value="1"/>
</dbReference>
<evidence type="ECO:0000256" key="1">
    <source>
        <dbReference type="ARBA" id="ARBA00010702"/>
    </source>
</evidence>
<comment type="similarity">
    <text evidence="1">Belongs to the ADP-ribosylglycohydrolase family.</text>
</comment>
<keyword evidence="2" id="KW-0378">Hydrolase</keyword>
<dbReference type="GO" id="GO:0046872">
    <property type="term" value="F:metal ion binding"/>
    <property type="evidence" value="ECO:0007669"/>
    <property type="project" value="UniProtKB-KW"/>
</dbReference>
<evidence type="ECO:0000256" key="3">
    <source>
        <dbReference type="PIRSR" id="PIRSR605502-1"/>
    </source>
</evidence>
<keyword evidence="5" id="KW-1185">Reference proteome</keyword>
<evidence type="ECO:0000256" key="2">
    <source>
        <dbReference type="ARBA" id="ARBA00022801"/>
    </source>
</evidence>
<feature type="binding site" evidence="3">
    <location>
        <position position="263"/>
    </location>
    <ligand>
        <name>Mg(2+)</name>
        <dbReference type="ChEBI" id="CHEBI:18420"/>
        <label>1</label>
    </ligand>
</feature>
<feature type="binding site" evidence="3">
    <location>
        <position position="57"/>
    </location>
    <ligand>
        <name>Mg(2+)</name>
        <dbReference type="ChEBI" id="CHEBI:18420"/>
        <label>1</label>
    </ligand>
</feature>
<dbReference type="InterPro" id="IPR050792">
    <property type="entry name" value="ADP-ribosylglycohydrolase"/>
</dbReference>
<dbReference type="PANTHER" id="PTHR16222">
    <property type="entry name" value="ADP-RIBOSYLGLYCOHYDROLASE"/>
    <property type="match status" value="1"/>
</dbReference>
<keyword evidence="3" id="KW-0460">Magnesium</keyword>
<dbReference type="AlphaFoldDB" id="A0AAE3FWK2"/>
<accession>A0AAE3FWK2</accession>
<dbReference type="Pfam" id="PF03747">
    <property type="entry name" value="ADP_ribosyl_GH"/>
    <property type="match status" value="1"/>
</dbReference>
<dbReference type="InterPro" id="IPR005502">
    <property type="entry name" value="Ribosyl_crysJ1"/>
</dbReference>
<reference evidence="4" key="1">
    <citation type="journal article" date="2022" name="Syst. Appl. Microbiol.">
        <title>Natronocalculus amylovorans gen. nov., sp. nov., and Natranaeroarchaeum aerophilus sp. nov., dominant culturable amylolytic natronoarchaea from hypersaline soda lakes in southwestern Siberia.</title>
        <authorList>
            <person name="Sorokin D.Y."/>
            <person name="Elcheninov A.G."/>
            <person name="Khizhniak T.V."/>
            <person name="Koenen M."/>
            <person name="Bale N.J."/>
            <person name="Damste J.S.S."/>
            <person name="Kublanov I.V."/>
        </authorList>
    </citation>
    <scope>NUCLEOTIDE SEQUENCE</scope>
    <source>
        <strain evidence="4">AArc-St2</strain>
    </source>
</reference>
<organism evidence="4 5">
    <name type="scientific">Natronocalculus amylovorans</name>
    <dbReference type="NCBI Taxonomy" id="2917812"/>
    <lineage>
        <taxon>Archaea</taxon>
        <taxon>Methanobacteriati</taxon>
        <taxon>Methanobacteriota</taxon>
        <taxon>Stenosarchaea group</taxon>
        <taxon>Halobacteria</taxon>
        <taxon>Halobacteriales</taxon>
        <taxon>Haloferacaceae</taxon>
        <taxon>Natronocalculus</taxon>
    </lineage>
</organism>
<feature type="binding site" evidence="3">
    <location>
        <position position="264"/>
    </location>
    <ligand>
        <name>Mg(2+)</name>
        <dbReference type="ChEBI" id="CHEBI:18420"/>
        <label>1</label>
    </ligand>
</feature>
<sequence length="325" mass="34683">MTRSRAVGAFVGLACGDALGRPVEFLSPTAIRSKHGDVTTLLGNGTHGQPAGTVTDDTDMALCIAEKLVTTETFVPALVADRFIQWYETDPFDIGMLTATVLRRLSQGGSWDTVGIEEWAFLPEGQNAGNGSLMRCCPYALAFTDQPDSLTTVSRVSSAITHADPRCQWACVLLNFTLAGLLRGDDRPLERALDRTPTAPAELREAVLDVCAVLNGDRTRSELSLSNSGYVVTTLQAALFHGLTAETAEKAIVDAVMMGGDTDTIGAVTGAIAGARFGQQALPDRWVNGIPESNRIQTLAETLFDQEFGVDRSAREFVESGALSL</sequence>
<comment type="cofactor">
    <cofactor evidence="3">
        <name>Mg(2+)</name>
        <dbReference type="ChEBI" id="CHEBI:18420"/>
    </cofactor>
    <text evidence="3">Binds 2 magnesium ions per subunit.</text>
</comment>
<comment type="caution">
    <text evidence="4">The sequence shown here is derived from an EMBL/GenBank/DDBJ whole genome shotgun (WGS) entry which is preliminary data.</text>
</comment>